<dbReference type="Pfam" id="PF01869">
    <property type="entry name" value="BcrAD_BadFG"/>
    <property type="match status" value="1"/>
</dbReference>
<name>A0ABX5VIA5_9MICO</name>
<dbReference type="PANTHER" id="PTHR43190:SF3">
    <property type="entry name" value="N-ACETYL-D-GLUCOSAMINE KINASE"/>
    <property type="match status" value="1"/>
</dbReference>
<dbReference type="Proteomes" id="UP000313948">
    <property type="component" value="Chromosome"/>
</dbReference>
<keyword evidence="3" id="KW-1185">Reference proteome</keyword>
<dbReference type="Gene3D" id="3.30.420.40">
    <property type="match status" value="2"/>
</dbReference>
<dbReference type="RefSeq" id="WP_139947340.1">
    <property type="nucleotide sequence ID" value="NZ_CP040899.1"/>
</dbReference>
<dbReference type="EMBL" id="CP040899">
    <property type="protein sequence ID" value="QDB78004.1"/>
    <property type="molecule type" value="Genomic_DNA"/>
</dbReference>
<dbReference type="PANTHER" id="PTHR43190">
    <property type="entry name" value="N-ACETYL-D-GLUCOSAMINE KINASE"/>
    <property type="match status" value="1"/>
</dbReference>
<reference evidence="2 3" key="1">
    <citation type="submission" date="2019-05" db="EMBL/GenBank/DDBJ databases">
        <title>Georgenia *** sp. nov., and Georgenia *** sp. nov., isolated from the intestinal contents of plateau pika (Ochotona curzoniae) in the Qinghai-Tibet plateau of China.</title>
        <authorList>
            <person name="Tian Z."/>
        </authorList>
    </citation>
    <scope>NUCLEOTIDE SEQUENCE [LARGE SCALE GENOMIC DNA]</scope>
    <source>
        <strain evidence="2 3">Z294</strain>
    </source>
</reference>
<feature type="domain" description="ATPase BadF/BadG/BcrA/BcrD type" evidence="1">
    <location>
        <begin position="44"/>
        <end position="273"/>
    </location>
</feature>
<dbReference type="SUPFAM" id="SSF53067">
    <property type="entry name" value="Actin-like ATPase domain"/>
    <property type="match status" value="1"/>
</dbReference>
<dbReference type="InterPro" id="IPR002731">
    <property type="entry name" value="ATPase_BadF"/>
</dbReference>
<evidence type="ECO:0000313" key="2">
    <source>
        <dbReference type="EMBL" id="QDB78004.1"/>
    </source>
</evidence>
<protein>
    <recommendedName>
        <fullName evidence="1">ATPase BadF/BadG/BcrA/BcrD type domain-containing protein</fullName>
    </recommendedName>
</protein>
<accession>A0ABX5VIA5</accession>
<sequence>MSAVLAVDLGGSGSRARLTGPGGARETAGDRLRVDARGLVAAPLVAALVADLALRPGDVAAVAVGSSGLLTLADGPQVVLDAVRAALGDVPTVVASDAVTSAVGALGGRAGAVVLTGTGSTALGTDLAGCWRKVDGWGHVLGDAGSGSWIGMRALEAALEQHDGRRSDAGGLLAAAVARLGEPESWPRQIYTREDRAGVLASVVPDVVALAGQDEDVAVAILRRAGHELARSLTAALRPPVPPLASWTGGIFGSRVVLETMREALAEARPDVVLEPPRGTSLDGAELLARRWLAGDLTPAEPLLTVH</sequence>
<dbReference type="InterPro" id="IPR052519">
    <property type="entry name" value="Euk-type_GlcNAc_Kinase"/>
</dbReference>
<evidence type="ECO:0000259" key="1">
    <source>
        <dbReference type="Pfam" id="PF01869"/>
    </source>
</evidence>
<organism evidence="2 3">
    <name type="scientific">Georgenia wutianyii</name>
    <dbReference type="NCBI Taxonomy" id="2585135"/>
    <lineage>
        <taxon>Bacteria</taxon>
        <taxon>Bacillati</taxon>
        <taxon>Actinomycetota</taxon>
        <taxon>Actinomycetes</taxon>
        <taxon>Micrococcales</taxon>
        <taxon>Bogoriellaceae</taxon>
        <taxon>Georgenia</taxon>
    </lineage>
</organism>
<evidence type="ECO:0000313" key="3">
    <source>
        <dbReference type="Proteomes" id="UP000313948"/>
    </source>
</evidence>
<proteinExistence type="predicted"/>
<dbReference type="InterPro" id="IPR043129">
    <property type="entry name" value="ATPase_NBD"/>
</dbReference>
<gene>
    <name evidence="2" type="ORF">FE251_00285</name>
</gene>